<dbReference type="PANTHER" id="PTHR11717">
    <property type="entry name" value="LOW MOLECULAR WEIGHT PROTEIN TYROSINE PHOSPHATASE"/>
    <property type="match status" value="1"/>
</dbReference>
<evidence type="ECO:0000259" key="7">
    <source>
        <dbReference type="SMART" id="SM00226"/>
    </source>
</evidence>
<dbReference type="AlphaFoldDB" id="A0A1G9HDF7"/>
<evidence type="ECO:0000313" key="9">
    <source>
        <dbReference type="Proteomes" id="UP000199328"/>
    </source>
</evidence>
<reference evidence="9" key="1">
    <citation type="submission" date="2016-10" db="EMBL/GenBank/DDBJ databases">
        <authorList>
            <person name="Varghese N."/>
            <person name="Submissions S."/>
        </authorList>
    </citation>
    <scope>NUCLEOTIDE SEQUENCE [LARGE SCALE GENOMIC DNA]</scope>
    <source>
        <strain evidence="9">CGMCC 1.10789</strain>
    </source>
</reference>
<evidence type="ECO:0000313" key="8">
    <source>
        <dbReference type="EMBL" id="SDL11061.1"/>
    </source>
</evidence>
<dbReference type="STRING" id="990712.SAMN05216257_1133"/>
<evidence type="ECO:0000256" key="3">
    <source>
        <dbReference type="ARBA" id="ARBA00022801"/>
    </source>
</evidence>
<dbReference type="GO" id="GO:0004725">
    <property type="term" value="F:protein tyrosine phosphatase activity"/>
    <property type="evidence" value="ECO:0007669"/>
    <property type="project" value="UniProtKB-EC"/>
</dbReference>
<dbReference type="CDD" id="cd16343">
    <property type="entry name" value="LMWPTP"/>
    <property type="match status" value="1"/>
</dbReference>
<feature type="active site" evidence="6">
    <location>
        <position position="17"/>
    </location>
</feature>
<keyword evidence="4" id="KW-0904">Protein phosphatase</keyword>
<dbReference type="EMBL" id="FNFV01000013">
    <property type="protein sequence ID" value="SDL11061.1"/>
    <property type="molecule type" value="Genomic_DNA"/>
</dbReference>
<sequence>MILFHSILVVCVGNICRSPVGERLLQARLAARGRALEVASAGIGALVGHPADETAARVAAAHGVDLSGHRGRQFTAELGAAHDLILVMEPWHRREIASLAPALAGRTMLFDEWTGKSGIPDPYRKPEAIHEATFRLLDEAASAWAERLAK</sequence>
<keyword evidence="9" id="KW-1185">Reference proteome</keyword>
<dbReference type="InterPro" id="IPR036196">
    <property type="entry name" value="Ptyr_pPase_sf"/>
</dbReference>
<gene>
    <name evidence="8" type="ORF">SAMN05216257_1133</name>
</gene>
<dbReference type="PRINTS" id="PR00719">
    <property type="entry name" value="LMWPTPASE"/>
</dbReference>
<feature type="active site" description="Nucleophile" evidence="6">
    <location>
        <position position="11"/>
    </location>
</feature>
<accession>A0A1G9HDF7</accession>
<protein>
    <recommendedName>
        <fullName evidence="2">protein-tyrosine-phosphatase</fullName>
        <ecNumber evidence="2">3.1.3.48</ecNumber>
    </recommendedName>
</protein>
<dbReference type="InterPro" id="IPR017867">
    <property type="entry name" value="Tyr_phospatase_low_mol_wt"/>
</dbReference>
<comment type="similarity">
    <text evidence="1">Belongs to the low molecular weight phosphotyrosine protein phosphatase family.</text>
</comment>
<evidence type="ECO:0000256" key="5">
    <source>
        <dbReference type="ARBA" id="ARBA00051722"/>
    </source>
</evidence>
<dbReference type="SUPFAM" id="SSF52788">
    <property type="entry name" value="Phosphotyrosine protein phosphatases I"/>
    <property type="match status" value="1"/>
</dbReference>
<dbReference type="EC" id="3.1.3.48" evidence="2"/>
<organism evidence="8 9">
    <name type="scientific">Meinhardsimonia xiamenensis</name>
    <dbReference type="NCBI Taxonomy" id="990712"/>
    <lineage>
        <taxon>Bacteria</taxon>
        <taxon>Pseudomonadati</taxon>
        <taxon>Pseudomonadota</taxon>
        <taxon>Alphaproteobacteria</taxon>
        <taxon>Rhodobacterales</taxon>
        <taxon>Paracoccaceae</taxon>
        <taxon>Meinhardsimonia</taxon>
    </lineage>
</organism>
<dbReference type="InterPro" id="IPR050438">
    <property type="entry name" value="LMW_PTPase"/>
</dbReference>
<proteinExistence type="inferred from homology"/>
<dbReference type="Gene3D" id="3.40.50.2300">
    <property type="match status" value="1"/>
</dbReference>
<name>A0A1G9HDF7_9RHOB</name>
<comment type="catalytic activity">
    <reaction evidence="5">
        <text>O-phospho-L-tyrosyl-[protein] + H2O = L-tyrosyl-[protein] + phosphate</text>
        <dbReference type="Rhea" id="RHEA:10684"/>
        <dbReference type="Rhea" id="RHEA-COMP:10136"/>
        <dbReference type="Rhea" id="RHEA-COMP:20101"/>
        <dbReference type="ChEBI" id="CHEBI:15377"/>
        <dbReference type="ChEBI" id="CHEBI:43474"/>
        <dbReference type="ChEBI" id="CHEBI:46858"/>
        <dbReference type="ChEBI" id="CHEBI:61978"/>
        <dbReference type="EC" id="3.1.3.48"/>
    </reaction>
</comment>
<dbReference type="InterPro" id="IPR023485">
    <property type="entry name" value="Ptyr_pPase"/>
</dbReference>
<keyword evidence="3" id="KW-0378">Hydrolase</keyword>
<dbReference type="SMART" id="SM00226">
    <property type="entry name" value="LMWPc"/>
    <property type="match status" value="1"/>
</dbReference>
<evidence type="ECO:0000256" key="1">
    <source>
        <dbReference type="ARBA" id="ARBA00011063"/>
    </source>
</evidence>
<dbReference type="Pfam" id="PF01451">
    <property type="entry name" value="LMWPc"/>
    <property type="match status" value="1"/>
</dbReference>
<feature type="domain" description="Phosphotyrosine protein phosphatase I" evidence="7">
    <location>
        <begin position="5"/>
        <end position="147"/>
    </location>
</feature>
<evidence type="ECO:0000256" key="6">
    <source>
        <dbReference type="PIRSR" id="PIRSR617867-1"/>
    </source>
</evidence>
<dbReference type="PANTHER" id="PTHR11717:SF31">
    <property type="entry name" value="LOW MOLECULAR WEIGHT PROTEIN-TYROSINE-PHOSPHATASE ETP-RELATED"/>
    <property type="match status" value="1"/>
</dbReference>
<dbReference type="Proteomes" id="UP000199328">
    <property type="component" value="Unassembled WGS sequence"/>
</dbReference>
<evidence type="ECO:0000256" key="4">
    <source>
        <dbReference type="ARBA" id="ARBA00022912"/>
    </source>
</evidence>
<evidence type="ECO:0000256" key="2">
    <source>
        <dbReference type="ARBA" id="ARBA00013064"/>
    </source>
</evidence>
<feature type="active site" description="Proton donor" evidence="6">
    <location>
        <position position="121"/>
    </location>
</feature>
<dbReference type="RefSeq" id="WP_342670253.1">
    <property type="nucleotide sequence ID" value="NZ_FNFV01000013.1"/>
</dbReference>